<feature type="transmembrane region" description="Helical" evidence="6">
    <location>
        <begin position="95"/>
        <end position="121"/>
    </location>
</feature>
<feature type="domain" description="Rhodopsin" evidence="7">
    <location>
        <begin position="37"/>
        <end position="280"/>
    </location>
</feature>
<feature type="transmembrane region" description="Helical" evidence="6">
    <location>
        <begin position="256"/>
        <end position="279"/>
    </location>
</feature>
<dbReference type="PANTHER" id="PTHR33048">
    <property type="entry name" value="PTH11-LIKE INTEGRAL MEMBRANE PROTEIN (AFU_ORTHOLOGUE AFUA_5G11245)"/>
    <property type="match status" value="1"/>
</dbReference>
<dbReference type="InterPro" id="IPR052337">
    <property type="entry name" value="SAT4-like"/>
</dbReference>
<evidence type="ECO:0000256" key="1">
    <source>
        <dbReference type="ARBA" id="ARBA00004141"/>
    </source>
</evidence>
<feature type="transmembrane region" description="Helical" evidence="6">
    <location>
        <begin position="55"/>
        <end position="75"/>
    </location>
</feature>
<evidence type="ECO:0000313" key="8">
    <source>
        <dbReference type="EMBL" id="KAH6607198.1"/>
    </source>
</evidence>
<dbReference type="OrthoDB" id="2496787at2759"/>
<comment type="similarity">
    <text evidence="5">Belongs to the SAT4 family.</text>
</comment>
<name>A0A9P8QR19_9HYPO</name>
<feature type="transmembrane region" description="Helical" evidence="6">
    <location>
        <begin position="218"/>
        <end position="236"/>
    </location>
</feature>
<dbReference type="GO" id="GO:0016020">
    <property type="term" value="C:membrane"/>
    <property type="evidence" value="ECO:0007669"/>
    <property type="project" value="UniProtKB-SubCell"/>
</dbReference>
<proteinExistence type="inferred from homology"/>
<keyword evidence="9" id="KW-1185">Reference proteome</keyword>
<evidence type="ECO:0000313" key="9">
    <source>
        <dbReference type="Proteomes" id="UP000827724"/>
    </source>
</evidence>
<dbReference type="Proteomes" id="UP000827724">
    <property type="component" value="Unassembled WGS sequence"/>
</dbReference>
<evidence type="ECO:0000256" key="3">
    <source>
        <dbReference type="ARBA" id="ARBA00022989"/>
    </source>
</evidence>
<gene>
    <name evidence="8" type="ORF">Trco_003511</name>
</gene>
<keyword evidence="3 6" id="KW-1133">Transmembrane helix</keyword>
<reference evidence="8" key="1">
    <citation type="submission" date="2021-08" db="EMBL/GenBank/DDBJ databases">
        <title>Chromosome-Level Trichoderma cornu-damae using Hi-C Data.</title>
        <authorList>
            <person name="Kim C.S."/>
        </authorList>
    </citation>
    <scope>NUCLEOTIDE SEQUENCE</scope>
    <source>
        <strain evidence="8">KA19-0412C</strain>
    </source>
</reference>
<evidence type="ECO:0000256" key="4">
    <source>
        <dbReference type="ARBA" id="ARBA00023136"/>
    </source>
</evidence>
<feature type="transmembrane region" description="Helical" evidence="6">
    <location>
        <begin position="21"/>
        <end position="43"/>
    </location>
</feature>
<protein>
    <recommendedName>
        <fullName evidence="7">Rhodopsin domain-containing protein</fullName>
    </recommendedName>
</protein>
<comment type="subcellular location">
    <subcellularLocation>
        <location evidence="1">Membrane</location>
        <topology evidence="1">Multi-pass membrane protein</topology>
    </subcellularLocation>
</comment>
<feature type="transmembrane region" description="Helical" evidence="6">
    <location>
        <begin position="133"/>
        <end position="154"/>
    </location>
</feature>
<dbReference type="PANTHER" id="PTHR33048:SF143">
    <property type="entry name" value="EXTRACELLULAR MEMBRANE PROTEIN CFEM DOMAIN-CONTAINING PROTEIN-RELATED"/>
    <property type="match status" value="1"/>
</dbReference>
<evidence type="ECO:0000256" key="6">
    <source>
        <dbReference type="SAM" id="Phobius"/>
    </source>
</evidence>
<comment type="caution">
    <text evidence="8">The sequence shown here is derived from an EMBL/GenBank/DDBJ whole genome shotgun (WGS) entry which is preliminary data.</text>
</comment>
<sequence>MNVTQAACGAPVRDRSSRFKAMNLTLGSVTLLVAGIRFLSKCLVSSRRGFGPDDWTMLTAGFVGISCVVFNIVGLTGHGLGKDIWTLTPDAVTAFAQWFLAMEILYVVIMTIVKISLTLFYLDLFPGAKLHRVVWGTIVFHAASGLSFLVGSLVQCVPLRFTWEQFSDGNSQHGRCINVNAFGWSNAAVNVALDLWLMGIPLVQLYKLDTHWRRKLSAAIMFLTGAIATIVSVLRFQSLVHFANSMNPTWDHWNIAWWSTVEVNISIMCTCLPSIRLILARMFPRVIGSSLVLPPISEDSWIGEKMTNPNPLDVDQLELCKHASMDGASKRSESIQRADGI</sequence>
<dbReference type="Pfam" id="PF20684">
    <property type="entry name" value="Fung_rhodopsin"/>
    <property type="match status" value="1"/>
</dbReference>
<dbReference type="AlphaFoldDB" id="A0A9P8QR19"/>
<evidence type="ECO:0000256" key="2">
    <source>
        <dbReference type="ARBA" id="ARBA00022692"/>
    </source>
</evidence>
<dbReference type="InterPro" id="IPR049326">
    <property type="entry name" value="Rhodopsin_dom_fungi"/>
</dbReference>
<keyword evidence="4 6" id="KW-0472">Membrane</keyword>
<evidence type="ECO:0000256" key="5">
    <source>
        <dbReference type="ARBA" id="ARBA00038359"/>
    </source>
</evidence>
<organism evidence="8 9">
    <name type="scientific">Trichoderma cornu-damae</name>
    <dbReference type="NCBI Taxonomy" id="654480"/>
    <lineage>
        <taxon>Eukaryota</taxon>
        <taxon>Fungi</taxon>
        <taxon>Dikarya</taxon>
        <taxon>Ascomycota</taxon>
        <taxon>Pezizomycotina</taxon>
        <taxon>Sordariomycetes</taxon>
        <taxon>Hypocreomycetidae</taxon>
        <taxon>Hypocreales</taxon>
        <taxon>Hypocreaceae</taxon>
        <taxon>Trichoderma</taxon>
    </lineage>
</organism>
<dbReference type="EMBL" id="JAIWOZ010000003">
    <property type="protein sequence ID" value="KAH6607198.1"/>
    <property type="molecule type" value="Genomic_DNA"/>
</dbReference>
<evidence type="ECO:0000259" key="7">
    <source>
        <dbReference type="Pfam" id="PF20684"/>
    </source>
</evidence>
<keyword evidence="2 6" id="KW-0812">Transmembrane</keyword>
<accession>A0A9P8QR19</accession>